<organism evidence="2 4">
    <name type="scientific">Thauera aminoaromatica</name>
    <dbReference type="NCBI Taxonomy" id="164330"/>
    <lineage>
        <taxon>Bacteria</taxon>
        <taxon>Pseudomonadati</taxon>
        <taxon>Pseudomonadota</taxon>
        <taxon>Betaproteobacteria</taxon>
        <taxon>Rhodocyclales</taxon>
        <taxon>Zoogloeaceae</taxon>
        <taxon>Thauera</taxon>
    </lineage>
</organism>
<name>C4ZNT2_THASP</name>
<dbReference type="STRING" id="85643.Tmz1t_1939"/>
<evidence type="ECO:0000313" key="3">
    <source>
        <dbReference type="EMBL" id="TXH82561.1"/>
    </source>
</evidence>
<reference evidence="2 4" key="2">
    <citation type="journal article" date="2012" name="Stand. Genomic Sci.">
        <title>Complete genome sequence of Thauera aminoaromatica strain MZ1T.</title>
        <authorList>
            <person name="Jiang K."/>
            <person name="Sanseverino J."/>
            <person name="Chauhan A."/>
            <person name="Lucas S."/>
            <person name="Copeland A."/>
            <person name="Lapidus A."/>
            <person name="Del Rio T.G."/>
            <person name="Dalin E."/>
            <person name="Tice H."/>
            <person name="Bruce D."/>
            <person name="Goodwin L."/>
            <person name="Pitluck S."/>
            <person name="Sims D."/>
            <person name="Brettin T."/>
            <person name="Detter J.C."/>
            <person name="Han C."/>
            <person name="Chang Y.J."/>
            <person name="Larimer F."/>
            <person name="Land M."/>
            <person name="Hauser L."/>
            <person name="Kyrpides N.C."/>
            <person name="Mikhailova N."/>
            <person name="Moser S."/>
            <person name="Jegier P."/>
            <person name="Close D."/>
            <person name="Debruyn J.M."/>
            <person name="Wang Y."/>
            <person name="Layton A.C."/>
            <person name="Allen M.S."/>
            <person name="Sayler G.S."/>
        </authorList>
    </citation>
    <scope>NUCLEOTIDE SEQUENCE [LARGE SCALE GENOMIC DNA]</scope>
    <source>
        <strain evidence="2 4">MZ1T</strain>
    </source>
</reference>
<keyword evidence="1" id="KW-0732">Signal</keyword>
<dbReference type="RefSeq" id="WP_004305345.1">
    <property type="nucleotide sequence ID" value="NC_011662.2"/>
</dbReference>
<feature type="chain" id="PRO_5042451306" evidence="1">
    <location>
        <begin position="40"/>
        <end position="238"/>
    </location>
</feature>
<evidence type="ECO:0000256" key="1">
    <source>
        <dbReference type="SAM" id="SignalP"/>
    </source>
</evidence>
<dbReference type="HOGENOM" id="CLU_094914_0_0_4"/>
<accession>A0A5C7SIN2</accession>
<evidence type="ECO:0000313" key="4">
    <source>
        <dbReference type="Proteomes" id="UP000002186"/>
    </source>
</evidence>
<dbReference type="OrthoDB" id="9812424at2"/>
<keyword evidence="4" id="KW-1185">Reference proteome</keyword>
<dbReference type="SUPFAM" id="SSF48452">
    <property type="entry name" value="TPR-like"/>
    <property type="match status" value="1"/>
</dbReference>
<dbReference type="EMBL" id="CP001281">
    <property type="protein sequence ID" value="ACK54690.1"/>
    <property type="molecule type" value="Genomic_DNA"/>
</dbReference>
<dbReference type="EMBL" id="SSFD01000239">
    <property type="protein sequence ID" value="TXH82561.1"/>
    <property type="molecule type" value="Genomic_DNA"/>
</dbReference>
<dbReference type="Proteomes" id="UP000321192">
    <property type="component" value="Unassembled WGS sequence"/>
</dbReference>
<dbReference type="KEGG" id="tmz:Tmz1t_1939"/>
<feature type="signal peptide" evidence="1">
    <location>
        <begin position="1"/>
        <end position="39"/>
    </location>
</feature>
<evidence type="ECO:0000313" key="5">
    <source>
        <dbReference type="Proteomes" id="UP000321192"/>
    </source>
</evidence>
<dbReference type="Proteomes" id="UP000002186">
    <property type="component" value="Chromosome"/>
</dbReference>
<dbReference type="eggNOG" id="COG3063">
    <property type="taxonomic scope" value="Bacteria"/>
</dbReference>
<dbReference type="Pfam" id="PF14559">
    <property type="entry name" value="TPR_19"/>
    <property type="match status" value="1"/>
</dbReference>
<evidence type="ECO:0000313" key="2">
    <source>
        <dbReference type="EMBL" id="ACK54690.1"/>
    </source>
</evidence>
<reference evidence="3 5" key="3">
    <citation type="submission" date="2018-09" db="EMBL/GenBank/DDBJ databases">
        <title>Metagenome Assembled Genomes from an Advanced Water Purification Facility.</title>
        <authorList>
            <person name="Stamps B.W."/>
            <person name="Spear J.R."/>
        </authorList>
    </citation>
    <scope>NUCLEOTIDE SEQUENCE [LARGE SCALE GENOMIC DNA]</scope>
    <source>
        <strain evidence="3">Bin_27_1</strain>
    </source>
</reference>
<dbReference type="InterPro" id="IPR011990">
    <property type="entry name" value="TPR-like_helical_dom_sf"/>
</dbReference>
<reference evidence="4" key="1">
    <citation type="submission" date="2009-05" db="EMBL/GenBank/DDBJ databases">
        <title>Complete sequence of chromosome of Thauera sp. MZ1T.</title>
        <authorList>
            <consortium name="US DOE Joint Genome Institute"/>
            <person name="Lucas S."/>
            <person name="Copeland A."/>
            <person name="Lapidus A."/>
            <person name="Glavina del Rio T."/>
            <person name="Dalin E."/>
            <person name="Tice H."/>
            <person name="Bruce D."/>
            <person name="Goodwin L."/>
            <person name="Pitluck S."/>
            <person name="Sims D."/>
            <person name="Brettin T."/>
            <person name="Detter J.C."/>
            <person name="Han C."/>
            <person name="Larimer F."/>
            <person name="Land M."/>
            <person name="Hauser L."/>
            <person name="Kyrpides N."/>
            <person name="Mikhailova N."/>
            <person name="Sayler G.S."/>
        </authorList>
    </citation>
    <scope>NUCLEOTIDE SEQUENCE [LARGE SCALE GENOMIC DNA]</scope>
    <source>
        <strain evidence="4">MZ1T</strain>
    </source>
</reference>
<dbReference type="AlphaFoldDB" id="C4ZNT2"/>
<accession>C4ZNT2</accession>
<sequence>MKMPAQETFASGTLRLARRVALPLAFPLLSLVAAPAAFALADAGKLELQAVQGRWAEIHYGLPEKQREAAFAELAERAARAVAAEPEAAELRIWHGIVLSTLAGAKGGLGALGLVKEAKAELETALRLDPQALDGSAYTSLGSLYYQVPGWPVGFGDDAQAEKLLKQALAINPGGIDPNYFYGDFLARQKRYAEARTALERALAAPDRPGRASADAGRRAEARRLLEQVAAKLAQGAQ</sequence>
<gene>
    <name evidence="2" type="ordered locus">Tmz1t_1939</name>
    <name evidence="3" type="ORF">E6Q80_15295</name>
</gene>
<dbReference type="Gene3D" id="1.25.40.10">
    <property type="entry name" value="Tetratricopeptide repeat domain"/>
    <property type="match status" value="1"/>
</dbReference>
<protein>
    <submittedName>
        <fullName evidence="3">Tetratricopeptide repeat protein</fullName>
    </submittedName>
</protein>
<proteinExistence type="predicted"/>